<reference evidence="1 2" key="1">
    <citation type="journal article" date="2019" name="Commun. Biol.">
        <title>The bagworm genome reveals a unique fibroin gene that provides high tensile strength.</title>
        <authorList>
            <person name="Kono N."/>
            <person name="Nakamura H."/>
            <person name="Ohtoshi R."/>
            <person name="Tomita M."/>
            <person name="Numata K."/>
            <person name="Arakawa K."/>
        </authorList>
    </citation>
    <scope>NUCLEOTIDE SEQUENCE [LARGE SCALE GENOMIC DNA]</scope>
</reference>
<name>A0A4C1Y8K1_EUMVA</name>
<sequence>MLLSLIVVGSSAKRSWSCVPAWLRKRYGCESLPRNLCLVGHWSQRVFENGVLDYLFIISDASLDYQGRSRAAECSLVLRCDCLEEWDANAYKPKSVPNGLTVGGIGTSKSWAIFVYGDAVRSPLVNSVEILIANWVNVVTTRPDGCVRDRLSQ</sequence>
<accession>A0A4C1Y8K1</accession>
<gene>
    <name evidence="1" type="ORF">EVAR_89677_1</name>
</gene>
<dbReference type="Proteomes" id="UP000299102">
    <property type="component" value="Unassembled WGS sequence"/>
</dbReference>
<proteinExistence type="predicted"/>
<comment type="caution">
    <text evidence="1">The sequence shown here is derived from an EMBL/GenBank/DDBJ whole genome shotgun (WGS) entry which is preliminary data.</text>
</comment>
<evidence type="ECO:0000313" key="1">
    <source>
        <dbReference type="EMBL" id="GBP72581.1"/>
    </source>
</evidence>
<protein>
    <submittedName>
        <fullName evidence="1">Uncharacterized protein</fullName>
    </submittedName>
</protein>
<dbReference type="EMBL" id="BGZK01001150">
    <property type="protein sequence ID" value="GBP72581.1"/>
    <property type="molecule type" value="Genomic_DNA"/>
</dbReference>
<organism evidence="1 2">
    <name type="scientific">Eumeta variegata</name>
    <name type="common">Bagworm moth</name>
    <name type="synonym">Eumeta japonica</name>
    <dbReference type="NCBI Taxonomy" id="151549"/>
    <lineage>
        <taxon>Eukaryota</taxon>
        <taxon>Metazoa</taxon>
        <taxon>Ecdysozoa</taxon>
        <taxon>Arthropoda</taxon>
        <taxon>Hexapoda</taxon>
        <taxon>Insecta</taxon>
        <taxon>Pterygota</taxon>
        <taxon>Neoptera</taxon>
        <taxon>Endopterygota</taxon>
        <taxon>Lepidoptera</taxon>
        <taxon>Glossata</taxon>
        <taxon>Ditrysia</taxon>
        <taxon>Tineoidea</taxon>
        <taxon>Psychidae</taxon>
        <taxon>Oiketicinae</taxon>
        <taxon>Eumeta</taxon>
    </lineage>
</organism>
<evidence type="ECO:0000313" key="2">
    <source>
        <dbReference type="Proteomes" id="UP000299102"/>
    </source>
</evidence>
<keyword evidence="2" id="KW-1185">Reference proteome</keyword>
<dbReference type="AlphaFoldDB" id="A0A4C1Y8K1"/>